<feature type="non-terminal residue" evidence="2">
    <location>
        <position position="1"/>
    </location>
</feature>
<name>A0AAD5X215_9FUNG</name>
<feature type="compositionally biased region" description="Pro residues" evidence="1">
    <location>
        <begin position="691"/>
        <end position="702"/>
    </location>
</feature>
<feature type="compositionally biased region" description="Polar residues" evidence="1">
    <location>
        <begin position="389"/>
        <end position="398"/>
    </location>
</feature>
<keyword evidence="3" id="KW-1185">Reference proteome</keyword>
<dbReference type="Proteomes" id="UP001212841">
    <property type="component" value="Unassembled WGS sequence"/>
</dbReference>
<dbReference type="PANTHER" id="PTHR48125:SF12">
    <property type="entry name" value="AT HOOK TRANSCRIPTION FACTOR FAMILY-RELATED"/>
    <property type="match status" value="1"/>
</dbReference>
<organism evidence="2 3">
    <name type="scientific">Rhizophlyctis rosea</name>
    <dbReference type="NCBI Taxonomy" id="64517"/>
    <lineage>
        <taxon>Eukaryota</taxon>
        <taxon>Fungi</taxon>
        <taxon>Fungi incertae sedis</taxon>
        <taxon>Chytridiomycota</taxon>
        <taxon>Chytridiomycota incertae sedis</taxon>
        <taxon>Chytridiomycetes</taxon>
        <taxon>Rhizophlyctidales</taxon>
        <taxon>Rhizophlyctidaceae</taxon>
        <taxon>Rhizophlyctis</taxon>
    </lineage>
</organism>
<feature type="compositionally biased region" description="Polar residues" evidence="1">
    <location>
        <begin position="649"/>
        <end position="666"/>
    </location>
</feature>
<feature type="compositionally biased region" description="Polar residues" evidence="1">
    <location>
        <begin position="188"/>
        <end position="217"/>
    </location>
</feature>
<feature type="compositionally biased region" description="Low complexity" evidence="1">
    <location>
        <begin position="70"/>
        <end position="86"/>
    </location>
</feature>
<feature type="compositionally biased region" description="Basic and acidic residues" evidence="1">
    <location>
        <begin position="7"/>
        <end position="16"/>
    </location>
</feature>
<feature type="region of interest" description="Disordered" evidence="1">
    <location>
        <begin position="1"/>
        <end position="268"/>
    </location>
</feature>
<dbReference type="EMBL" id="JADGJD010000905">
    <property type="protein sequence ID" value="KAJ3047750.1"/>
    <property type="molecule type" value="Genomic_DNA"/>
</dbReference>
<dbReference type="PANTHER" id="PTHR48125">
    <property type="entry name" value="LP07818P1"/>
    <property type="match status" value="1"/>
</dbReference>
<feature type="region of interest" description="Disordered" evidence="1">
    <location>
        <begin position="310"/>
        <end position="464"/>
    </location>
</feature>
<feature type="compositionally biased region" description="Polar residues" evidence="1">
    <location>
        <begin position="239"/>
        <end position="248"/>
    </location>
</feature>
<feature type="compositionally biased region" description="Basic and acidic residues" evidence="1">
    <location>
        <begin position="99"/>
        <end position="114"/>
    </location>
</feature>
<feature type="compositionally biased region" description="Acidic residues" evidence="1">
    <location>
        <begin position="141"/>
        <end position="150"/>
    </location>
</feature>
<reference evidence="2" key="1">
    <citation type="submission" date="2020-05" db="EMBL/GenBank/DDBJ databases">
        <title>Phylogenomic resolution of chytrid fungi.</title>
        <authorList>
            <person name="Stajich J.E."/>
            <person name="Amses K."/>
            <person name="Simmons R."/>
            <person name="Seto K."/>
            <person name="Myers J."/>
            <person name="Bonds A."/>
            <person name="Quandt C.A."/>
            <person name="Barry K."/>
            <person name="Liu P."/>
            <person name="Grigoriev I."/>
            <person name="Longcore J.E."/>
            <person name="James T.Y."/>
        </authorList>
    </citation>
    <scope>NUCLEOTIDE SEQUENCE</scope>
    <source>
        <strain evidence="2">JEL0318</strain>
    </source>
</reference>
<feature type="compositionally biased region" description="Acidic residues" evidence="1">
    <location>
        <begin position="18"/>
        <end position="29"/>
    </location>
</feature>
<dbReference type="AlphaFoldDB" id="A0AAD5X215"/>
<feature type="compositionally biased region" description="Acidic residues" evidence="1">
    <location>
        <begin position="89"/>
        <end position="98"/>
    </location>
</feature>
<feature type="region of interest" description="Disordered" evidence="1">
    <location>
        <begin position="575"/>
        <end position="724"/>
    </location>
</feature>
<accession>A0AAD5X215</accession>
<proteinExistence type="predicted"/>
<sequence length="769" mass="82909">MAYRRPRTSDIPKSLEDFLAESDSSDLSDDSLPSPSKNRAGSVRSTTSRLSALSKAIESTRASPTPSNCPTSSQKPSSKKLSPNKLLDFEDSDDDYDERESFQSKESRIDELQRKRLGREAGGSGKKVPLGGLSQRFGNLDSDDDSEEGAETLMSKWLKPPVAPASQKPETREADESDDMGEHIPQAEQHSPPTQSKSPAQPASDYDSYSSFTNNHPNEPPFTSLPNPNPPQSAPEDLSTLNESNPNPTTEDLDDTSSLSLSLDNTEDNKRKFFEQLGLDESNVDYAALNKQLSEEEEGMGFDQSIGKLIETFPGLPGPSVQREEDVGSEVAMDSPESSLREDIPTPPPEKPDDDIAAPPPEESTENLTSTPIEETTKPPATPAETDESSFNYPSVQWPSFDAARDLVTLSERKEVGEGAGGGGEGVGERNGMDTSVGDDYSMSFDSDLEKGGKEEGEEEDGVQEGVEIASGVGTGVGVDSGLDIRKEASARTEVEPVPVMAEDDEDDGVSLVQNELSKADNIAAEPIGFKSNDVTGSLHDASRDSPHAYADDMSEEIAGSPVITVPVQELGVEKEVEASVPVQQTQAPTTTGTDDGGSLWSRGQSHLTFSDFMAMHAEDEEPDQRPKTSPAKTKASPSQSLIPRRKSQTFTRPSLSAPTASTTARQAALRRTNEKFSSKPPFRPAGRTPMPEPAPLPPRSPARPSSRQEPTQPDPALSSIIDQQQVALESLAASNESLRKELDEMKGLVAARTRDVESLREEIAFMET</sequence>
<feature type="compositionally biased region" description="Polar residues" evidence="1">
    <location>
        <begin position="60"/>
        <end position="69"/>
    </location>
</feature>
<evidence type="ECO:0000256" key="1">
    <source>
        <dbReference type="SAM" id="MobiDB-lite"/>
    </source>
</evidence>
<comment type="caution">
    <text evidence="2">The sequence shown here is derived from an EMBL/GenBank/DDBJ whole genome shotgun (WGS) entry which is preliminary data.</text>
</comment>
<feature type="compositionally biased region" description="Polar residues" evidence="1">
    <location>
        <begin position="37"/>
        <end position="51"/>
    </location>
</feature>
<feature type="region of interest" description="Disordered" evidence="1">
    <location>
        <begin position="488"/>
        <end position="509"/>
    </location>
</feature>
<evidence type="ECO:0000313" key="2">
    <source>
        <dbReference type="EMBL" id="KAJ3047750.1"/>
    </source>
</evidence>
<protein>
    <submittedName>
        <fullName evidence="2">Uncharacterized protein</fullName>
    </submittedName>
</protein>
<gene>
    <name evidence="2" type="ORF">HK097_011238</name>
</gene>
<evidence type="ECO:0000313" key="3">
    <source>
        <dbReference type="Proteomes" id="UP001212841"/>
    </source>
</evidence>